<organism evidence="1 2">
    <name type="scientific">Ligilactobacillus ubinensis</name>
    <dbReference type="NCBI Taxonomy" id="2876789"/>
    <lineage>
        <taxon>Bacteria</taxon>
        <taxon>Bacillati</taxon>
        <taxon>Bacillota</taxon>
        <taxon>Bacilli</taxon>
        <taxon>Lactobacillales</taxon>
        <taxon>Lactobacillaceae</taxon>
        <taxon>Ligilactobacillus</taxon>
    </lineage>
</organism>
<dbReference type="InterPro" id="IPR023375">
    <property type="entry name" value="ADC_dom_sf"/>
</dbReference>
<dbReference type="Proteomes" id="UP001139006">
    <property type="component" value="Unassembled WGS sequence"/>
</dbReference>
<proteinExistence type="predicted"/>
<keyword evidence="2" id="KW-1185">Reference proteome</keyword>
<dbReference type="SUPFAM" id="SSF160104">
    <property type="entry name" value="Acetoacetate decarboxylase-like"/>
    <property type="match status" value="1"/>
</dbReference>
<dbReference type="Gene3D" id="2.40.400.10">
    <property type="entry name" value="Acetoacetate decarboxylase-like"/>
    <property type="match status" value="1"/>
</dbReference>
<protein>
    <submittedName>
        <fullName evidence="1">Acetoacetate decarboxylase family protein</fullName>
    </submittedName>
</protein>
<sequence length="281" mass="31286">MASYIVNDEDVKNFLKLPSMNDQEGIGFAYATDETVLKRLIPQPLKLIAPIVCGYVVHMGKPTFSRPYLEQSMFALVSYKDKMMGAYPLNLLLDGPGAESAVIAGREGAGIPKKIADKIELYRNDNSATAKVMRHGKVLLDVSWQKGALNDPSIMQQFAGQLSLGKEAEMNSFFYTYDLTQHEDGANTFDNVELVTTQLRSLADQVEPGNLSIKLGETDDDPFSELKVLKPLGATWFHLEKSTMFNTIKLEKADAEAVIPKLLTARYDRCFFNPKAVDYTI</sequence>
<accession>A0A9X2FL42</accession>
<dbReference type="EMBL" id="JAIULA010000006">
    <property type="protein sequence ID" value="MCP0886523.1"/>
    <property type="molecule type" value="Genomic_DNA"/>
</dbReference>
<dbReference type="AlphaFoldDB" id="A0A9X2FL42"/>
<dbReference type="RefSeq" id="WP_253359719.1">
    <property type="nucleotide sequence ID" value="NZ_JAIULA010000006.1"/>
</dbReference>
<evidence type="ECO:0000313" key="1">
    <source>
        <dbReference type="EMBL" id="MCP0886523.1"/>
    </source>
</evidence>
<evidence type="ECO:0000313" key="2">
    <source>
        <dbReference type="Proteomes" id="UP001139006"/>
    </source>
</evidence>
<reference evidence="1 2" key="1">
    <citation type="journal article" date="2023" name="Int. J. Syst. Evol. Microbiol.">
        <title>Ligilactobacillus ubinensis sp. nov., a novel species isolated from the wild ferment of a durian fruit (Durio zibethinus).</title>
        <authorList>
            <person name="Heng Y.C."/>
            <person name="Menon N."/>
            <person name="Chen B."/>
            <person name="Loo B.Z.L."/>
            <person name="Wong G.W.J."/>
            <person name="Lim A.C.H."/>
            <person name="Silvaraju S."/>
            <person name="Kittelmann S."/>
        </authorList>
    </citation>
    <scope>NUCLEOTIDE SEQUENCE [LARGE SCALE GENOMIC DNA]</scope>
    <source>
        <strain evidence="1 2">WILCCON 0076</strain>
    </source>
</reference>
<dbReference type="InterPro" id="IPR010451">
    <property type="entry name" value="Acetoacetate_decarboxylase"/>
</dbReference>
<gene>
    <name evidence="1" type="ORF">LB941_04115</name>
</gene>
<dbReference type="Pfam" id="PF06314">
    <property type="entry name" value="ADC"/>
    <property type="match status" value="1"/>
</dbReference>
<dbReference type="GO" id="GO:0016829">
    <property type="term" value="F:lyase activity"/>
    <property type="evidence" value="ECO:0007669"/>
    <property type="project" value="InterPro"/>
</dbReference>
<comment type="caution">
    <text evidence="1">The sequence shown here is derived from an EMBL/GenBank/DDBJ whole genome shotgun (WGS) entry which is preliminary data.</text>
</comment>
<name>A0A9X2FL42_9LACO</name>